<organism evidence="1 2">
    <name type="scientific">Liparis tanakae</name>
    <name type="common">Tanaka's snailfish</name>
    <dbReference type="NCBI Taxonomy" id="230148"/>
    <lineage>
        <taxon>Eukaryota</taxon>
        <taxon>Metazoa</taxon>
        <taxon>Chordata</taxon>
        <taxon>Craniata</taxon>
        <taxon>Vertebrata</taxon>
        <taxon>Euteleostomi</taxon>
        <taxon>Actinopterygii</taxon>
        <taxon>Neopterygii</taxon>
        <taxon>Teleostei</taxon>
        <taxon>Neoteleostei</taxon>
        <taxon>Acanthomorphata</taxon>
        <taxon>Eupercaria</taxon>
        <taxon>Perciformes</taxon>
        <taxon>Cottioidei</taxon>
        <taxon>Cottales</taxon>
        <taxon>Liparidae</taxon>
        <taxon>Liparis</taxon>
    </lineage>
</organism>
<name>A0A4Z2IYG9_9TELE</name>
<proteinExistence type="predicted"/>
<keyword evidence="2" id="KW-1185">Reference proteome</keyword>
<gene>
    <name evidence="1" type="ORF">EYF80_006637</name>
</gene>
<evidence type="ECO:0000313" key="2">
    <source>
        <dbReference type="Proteomes" id="UP000314294"/>
    </source>
</evidence>
<reference evidence="1 2" key="1">
    <citation type="submission" date="2019-03" db="EMBL/GenBank/DDBJ databases">
        <title>First draft genome of Liparis tanakae, snailfish: a comprehensive survey of snailfish specific genes.</title>
        <authorList>
            <person name="Kim W."/>
            <person name="Song I."/>
            <person name="Jeong J.-H."/>
            <person name="Kim D."/>
            <person name="Kim S."/>
            <person name="Ryu S."/>
            <person name="Song J.Y."/>
            <person name="Lee S.K."/>
        </authorList>
    </citation>
    <scope>NUCLEOTIDE SEQUENCE [LARGE SCALE GENOMIC DNA]</scope>
    <source>
        <tissue evidence="1">Muscle</tissue>
    </source>
</reference>
<dbReference type="AlphaFoldDB" id="A0A4Z2IYG9"/>
<evidence type="ECO:0000313" key="1">
    <source>
        <dbReference type="EMBL" id="TNN83030.1"/>
    </source>
</evidence>
<sequence length="67" mass="7493">MPIPTPREEGHVLNAVFTNSHRQCDSMLEKQTRGAHGEDTPDVNKCPKAFGQARQRNCSEAIMEDLV</sequence>
<protein>
    <submittedName>
        <fullName evidence="1">Uncharacterized protein</fullName>
    </submittedName>
</protein>
<comment type="caution">
    <text evidence="1">The sequence shown here is derived from an EMBL/GenBank/DDBJ whole genome shotgun (WGS) entry which is preliminary data.</text>
</comment>
<accession>A0A4Z2IYG9</accession>
<dbReference type="EMBL" id="SRLO01000035">
    <property type="protein sequence ID" value="TNN83030.1"/>
    <property type="molecule type" value="Genomic_DNA"/>
</dbReference>
<dbReference type="Proteomes" id="UP000314294">
    <property type="component" value="Unassembled WGS sequence"/>
</dbReference>